<reference evidence="2" key="1">
    <citation type="submission" date="2016-10" db="EMBL/GenBank/DDBJ databases">
        <authorList>
            <person name="Varghese N."/>
            <person name="Submissions S."/>
        </authorList>
    </citation>
    <scope>NUCLEOTIDE SEQUENCE [LARGE SCALE GENOMIC DNA]</scope>
    <source>
        <strain evidence="2">IBRC-M 10403</strain>
    </source>
</reference>
<organism evidence="1 2">
    <name type="scientific">Actinokineospora iranica</name>
    <dbReference type="NCBI Taxonomy" id="1271860"/>
    <lineage>
        <taxon>Bacteria</taxon>
        <taxon>Bacillati</taxon>
        <taxon>Actinomycetota</taxon>
        <taxon>Actinomycetes</taxon>
        <taxon>Pseudonocardiales</taxon>
        <taxon>Pseudonocardiaceae</taxon>
        <taxon>Actinokineospora</taxon>
    </lineage>
</organism>
<sequence>MNPTEDPRGEVCWGISDAYGGRTHLVLLNYRVALCAMPVDTRYRDRPSERMICPECAIAYIAAVFPARAIAPTHHHDIRLRA</sequence>
<evidence type="ECO:0008006" key="3">
    <source>
        <dbReference type="Google" id="ProtNLM"/>
    </source>
</evidence>
<dbReference type="AlphaFoldDB" id="A0A1G6JGN6"/>
<dbReference type="EMBL" id="FMZZ01000001">
    <property type="protein sequence ID" value="SDC17851.1"/>
    <property type="molecule type" value="Genomic_DNA"/>
</dbReference>
<dbReference type="STRING" id="1271860.SAMN05216174_101396"/>
<evidence type="ECO:0000313" key="1">
    <source>
        <dbReference type="EMBL" id="SDC17851.1"/>
    </source>
</evidence>
<name>A0A1G6JGN6_9PSEU</name>
<gene>
    <name evidence="1" type="ORF">SAMN05216174_101396</name>
</gene>
<dbReference type="RefSeq" id="WP_139190459.1">
    <property type="nucleotide sequence ID" value="NZ_FMZZ01000001.1"/>
</dbReference>
<protein>
    <recommendedName>
        <fullName evidence="3">Zinc-finger</fullName>
    </recommendedName>
</protein>
<dbReference type="OrthoDB" id="3696138at2"/>
<accession>A0A1G6JGN6</accession>
<dbReference type="Proteomes" id="UP000199501">
    <property type="component" value="Unassembled WGS sequence"/>
</dbReference>
<proteinExistence type="predicted"/>
<keyword evidence="2" id="KW-1185">Reference proteome</keyword>
<evidence type="ECO:0000313" key="2">
    <source>
        <dbReference type="Proteomes" id="UP000199501"/>
    </source>
</evidence>